<dbReference type="Proteomes" id="UP001595699">
    <property type="component" value="Unassembled WGS sequence"/>
</dbReference>
<dbReference type="Pfam" id="PF00589">
    <property type="entry name" value="Phage_integrase"/>
    <property type="match status" value="1"/>
</dbReference>
<dbReference type="Gene3D" id="1.10.443.10">
    <property type="entry name" value="Intergrase catalytic core"/>
    <property type="match status" value="1"/>
</dbReference>
<feature type="domain" description="Tyr recombinase" evidence="4">
    <location>
        <begin position="208"/>
        <end position="386"/>
    </location>
</feature>
<feature type="domain" description="Core-binding (CB)" evidence="5">
    <location>
        <begin position="100"/>
        <end position="186"/>
    </location>
</feature>
<evidence type="ECO:0000256" key="3">
    <source>
        <dbReference type="PROSITE-ProRule" id="PRU01248"/>
    </source>
</evidence>
<evidence type="ECO:0000259" key="5">
    <source>
        <dbReference type="PROSITE" id="PS51900"/>
    </source>
</evidence>
<keyword evidence="7" id="KW-1185">Reference proteome</keyword>
<gene>
    <name evidence="6" type="ORF">ACFOUW_39815</name>
</gene>
<protein>
    <submittedName>
        <fullName evidence="6">Tyrosine-type recombinase/integrase</fullName>
    </submittedName>
</protein>
<evidence type="ECO:0000313" key="7">
    <source>
        <dbReference type="Proteomes" id="UP001595699"/>
    </source>
</evidence>
<dbReference type="InterPro" id="IPR050090">
    <property type="entry name" value="Tyrosine_recombinase_XerCD"/>
</dbReference>
<reference evidence="7" key="1">
    <citation type="journal article" date="2019" name="Int. J. Syst. Evol. Microbiol.">
        <title>The Global Catalogue of Microorganisms (GCM) 10K type strain sequencing project: providing services to taxonomists for standard genome sequencing and annotation.</title>
        <authorList>
            <consortium name="The Broad Institute Genomics Platform"/>
            <consortium name="The Broad Institute Genome Sequencing Center for Infectious Disease"/>
            <person name="Wu L."/>
            <person name="Ma J."/>
        </authorList>
    </citation>
    <scope>NUCLEOTIDE SEQUENCE [LARGE SCALE GENOMIC DNA]</scope>
    <source>
        <strain evidence="7">CGMCC 4.7241</strain>
    </source>
</reference>
<dbReference type="SUPFAM" id="SSF56349">
    <property type="entry name" value="DNA breaking-rejoining enzymes"/>
    <property type="match status" value="1"/>
</dbReference>
<organism evidence="6 7">
    <name type="scientific">Tenggerimyces flavus</name>
    <dbReference type="NCBI Taxonomy" id="1708749"/>
    <lineage>
        <taxon>Bacteria</taxon>
        <taxon>Bacillati</taxon>
        <taxon>Actinomycetota</taxon>
        <taxon>Actinomycetes</taxon>
        <taxon>Propionibacteriales</taxon>
        <taxon>Nocardioidaceae</taxon>
        <taxon>Tenggerimyces</taxon>
    </lineage>
</organism>
<dbReference type="PANTHER" id="PTHR30349">
    <property type="entry name" value="PHAGE INTEGRASE-RELATED"/>
    <property type="match status" value="1"/>
</dbReference>
<evidence type="ECO:0000313" key="6">
    <source>
        <dbReference type="EMBL" id="MFC3767030.1"/>
    </source>
</evidence>
<evidence type="ECO:0000259" key="4">
    <source>
        <dbReference type="PROSITE" id="PS51898"/>
    </source>
</evidence>
<dbReference type="InterPro" id="IPR002104">
    <property type="entry name" value="Integrase_catalytic"/>
</dbReference>
<keyword evidence="1 3" id="KW-0238">DNA-binding</keyword>
<accession>A0ABV7YNS1</accession>
<dbReference type="RefSeq" id="WP_307782644.1">
    <property type="nucleotide sequence ID" value="NZ_JAFBCM010000001.1"/>
</dbReference>
<dbReference type="InterPro" id="IPR010998">
    <property type="entry name" value="Integrase_recombinase_N"/>
</dbReference>
<dbReference type="Gene3D" id="1.10.150.130">
    <property type="match status" value="1"/>
</dbReference>
<proteinExistence type="predicted"/>
<keyword evidence="2" id="KW-0233">DNA recombination</keyword>
<dbReference type="InterPro" id="IPR013762">
    <property type="entry name" value="Integrase-like_cat_sf"/>
</dbReference>
<dbReference type="PANTHER" id="PTHR30349:SF90">
    <property type="entry name" value="TYROSINE RECOMBINASE XERD"/>
    <property type="match status" value="1"/>
</dbReference>
<dbReference type="InterPro" id="IPR011010">
    <property type="entry name" value="DNA_brk_join_enz"/>
</dbReference>
<name>A0ABV7YNS1_9ACTN</name>
<evidence type="ECO:0000256" key="1">
    <source>
        <dbReference type="ARBA" id="ARBA00023125"/>
    </source>
</evidence>
<dbReference type="EMBL" id="JBHRZH010000065">
    <property type="protein sequence ID" value="MFC3767030.1"/>
    <property type="molecule type" value="Genomic_DNA"/>
</dbReference>
<dbReference type="PROSITE" id="PS51898">
    <property type="entry name" value="TYR_RECOMBINASE"/>
    <property type="match status" value="1"/>
</dbReference>
<evidence type="ECO:0000256" key="2">
    <source>
        <dbReference type="ARBA" id="ARBA00023172"/>
    </source>
</evidence>
<dbReference type="InterPro" id="IPR044068">
    <property type="entry name" value="CB"/>
</dbReference>
<dbReference type="PROSITE" id="PS51900">
    <property type="entry name" value="CB"/>
    <property type="match status" value="1"/>
</dbReference>
<comment type="caution">
    <text evidence="6">The sequence shown here is derived from an EMBL/GenBank/DDBJ whole genome shotgun (WGS) entry which is preliminary data.</text>
</comment>
<sequence length="392" mass="42224">MGPLAPTVLGECSAWSAAQGYSLGSAAGIGNLLERLSMWMEEVGAGVDDLDEDVLAEFVAAELSRELPCASVQRWTGTMSRFLASAGYLGAARKRPDQLTPVQAAAEDWRSWMREQRGLTDKTIVAYCHYAASLLDEMTATDGSVEWDRLDAAIVNSYIAERGRPYGVVARAHIVGSVRCLLRWALSTGRLNRDLTGGILKPAGTRRSVPRGVDAEQVAGLLAVCDPATAIGTRDRAVVVTLVRLGLRAGEAARLRLDDIDWASGLLKVTGKGREHTLPLPVDVGQALEAWLRLRPPALDRAVFVRLRAPRQMMTVAGLSGIIARLSDLAGIDQIRAHRLRHTAAMDVLAAGGSLTEAKELLGHVYTVTTMTYAKVDLVSLRELVVPFGQVP</sequence>